<evidence type="ECO:0000259" key="1">
    <source>
        <dbReference type="PROSITE" id="PS50943"/>
    </source>
</evidence>
<name>A0A1I2JMB8_9GAMM</name>
<dbReference type="CDD" id="cd00093">
    <property type="entry name" value="HTH_XRE"/>
    <property type="match status" value="1"/>
</dbReference>
<dbReference type="InterPro" id="IPR010982">
    <property type="entry name" value="Lambda_DNA-bd_dom_sf"/>
</dbReference>
<evidence type="ECO:0000313" key="2">
    <source>
        <dbReference type="EMBL" id="SFF55724.1"/>
    </source>
</evidence>
<dbReference type="RefSeq" id="WP_026634794.1">
    <property type="nucleotide sequence ID" value="NZ_FONH01000028.1"/>
</dbReference>
<feature type="domain" description="HTH cro/C1-type" evidence="1">
    <location>
        <begin position="8"/>
        <end position="62"/>
    </location>
</feature>
<protein>
    <submittedName>
        <fullName evidence="2">Helix-turn-helix domain-containing protein</fullName>
    </submittedName>
</protein>
<dbReference type="PROSITE" id="PS50943">
    <property type="entry name" value="HTH_CROC1"/>
    <property type="match status" value="1"/>
</dbReference>
<dbReference type="AlphaFoldDB" id="A0A1I2JMB8"/>
<dbReference type="InterPro" id="IPR001387">
    <property type="entry name" value="Cro/C1-type_HTH"/>
</dbReference>
<organism evidence="2 3">
    <name type="scientific">Dyella marensis</name>
    <dbReference type="NCBI Taxonomy" id="500610"/>
    <lineage>
        <taxon>Bacteria</taxon>
        <taxon>Pseudomonadati</taxon>
        <taxon>Pseudomonadota</taxon>
        <taxon>Gammaproteobacteria</taxon>
        <taxon>Lysobacterales</taxon>
        <taxon>Rhodanobacteraceae</taxon>
        <taxon>Dyella</taxon>
    </lineage>
</organism>
<dbReference type="Gene3D" id="1.10.260.40">
    <property type="entry name" value="lambda repressor-like DNA-binding domains"/>
    <property type="match status" value="1"/>
</dbReference>
<dbReference type="Pfam" id="PF01381">
    <property type="entry name" value="HTH_3"/>
    <property type="match status" value="1"/>
</dbReference>
<dbReference type="GO" id="GO:0003677">
    <property type="term" value="F:DNA binding"/>
    <property type="evidence" value="ECO:0007669"/>
    <property type="project" value="InterPro"/>
</dbReference>
<dbReference type="SMART" id="SM00530">
    <property type="entry name" value="HTH_XRE"/>
    <property type="match status" value="1"/>
</dbReference>
<accession>A0A1I2JMB8</accession>
<evidence type="ECO:0000313" key="3">
    <source>
        <dbReference type="Proteomes" id="UP000199477"/>
    </source>
</evidence>
<dbReference type="STRING" id="500610.SAMN02799615_04128"/>
<proteinExistence type="predicted"/>
<sequence>MAPFGRALRRLRQLRGMKQSHLAELLGVTQSTVSRWERGDLELSTAQRLAVQRLLEARPDPAQDAALKRLVETSTQKVHLVCDRTHRLLAVSPARFADWRRPAGELLGTSMLVYATPEILAAEATLDARGWYEDRQGSLRIATGTNAELPIRPSTALWERIALADGSVGRLVTTLS</sequence>
<reference evidence="3" key="1">
    <citation type="submission" date="2016-10" db="EMBL/GenBank/DDBJ databases">
        <authorList>
            <person name="Varghese N."/>
            <person name="Submissions S."/>
        </authorList>
    </citation>
    <scope>NUCLEOTIDE SEQUENCE [LARGE SCALE GENOMIC DNA]</scope>
    <source>
        <strain evidence="3">UNC178MFTsu3.1</strain>
    </source>
</reference>
<dbReference type="SUPFAM" id="SSF47413">
    <property type="entry name" value="lambda repressor-like DNA-binding domains"/>
    <property type="match status" value="1"/>
</dbReference>
<keyword evidence="3" id="KW-1185">Reference proteome</keyword>
<dbReference type="EMBL" id="FONH01000028">
    <property type="protein sequence ID" value="SFF55724.1"/>
    <property type="molecule type" value="Genomic_DNA"/>
</dbReference>
<dbReference type="Proteomes" id="UP000199477">
    <property type="component" value="Unassembled WGS sequence"/>
</dbReference>
<gene>
    <name evidence="2" type="ORF">SAMN02799615_04128</name>
</gene>